<dbReference type="Pfam" id="PF08240">
    <property type="entry name" value="ADH_N"/>
    <property type="match status" value="1"/>
</dbReference>
<keyword evidence="5" id="KW-1185">Reference proteome</keyword>
<feature type="non-terminal residue" evidence="4">
    <location>
        <position position="1"/>
    </location>
</feature>
<dbReference type="SUPFAM" id="SSF51735">
    <property type="entry name" value="NAD(P)-binding Rossmann-fold domains"/>
    <property type="match status" value="1"/>
</dbReference>
<gene>
    <name evidence="4" type="ORF">STAS_20714</name>
</gene>
<accession>A0A5A7QFM1</accession>
<name>A0A5A7QFM1_STRAF</name>
<dbReference type="PANTHER" id="PTHR44573:SF1">
    <property type="entry name" value="NADPH-DEPENDENT ALKENAL_ONE OXIDOREDUCTASE, CHLOROPLASTIC"/>
    <property type="match status" value="1"/>
</dbReference>
<feature type="domain" description="Alcohol dehydrogenase-like N-terminal" evidence="3">
    <location>
        <begin position="6"/>
        <end position="54"/>
    </location>
</feature>
<keyword evidence="2" id="KW-0560">Oxidoreductase</keyword>
<dbReference type="Gene3D" id="3.40.50.720">
    <property type="entry name" value="NAD(P)-binding Rossmann-like Domain"/>
    <property type="match status" value="1"/>
</dbReference>
<dbReference type="PANTHER" id="PTHR44573">
    <property type="entry name" value="NADPH-DEPENDENT ALKENAL/ONE OXIDOREDUCTASE, CHLOROPLASTIC"/>
    <property type="match status" value="1"/>
</dbReference>
<evidence type="ECO:0000256" key="1">
    <source>
        <dbReference type="ARBA" id="ARBA00010371"/>
    </source>
</evidence>
<dbReference type="InterPro" id="IPR044626">
    <property type="entry name" value="AOR-like"/>
</dbReference>
<comment type="caution">
    <text evidence="4">The sequence shown here is derived from an EMBL/GenBank/DDBJ whole genome shotgun (WGS) entry which is preliminary data.</text>
</comment>
<evidence type="ECO:0000256" key="2">
    <source>
        <dbReference type="ARBA" id="ARBA00023002"/>
    </source>
</evidence>
<organism evidence="4 5">
    <name type="scientific">Striga asiatica</name>
    <name type="common">Asiatic witchweed</name>
    <name type="synonym">Buchnera asiatica</name>
    <dbReference type="NCBI Taxonomy" id="4170"/>
    <lineage>
        <taxon>Eukaryota</taxon>
        <taxon>Viridiplantae</taxon>
        <taxon>Streptophyta</taxon>
        <taxon>Embryophyta</taxon>
        <taxon>Tracheophyta</taxon>
        <taxon>Spermatophyta</taxon>
        <taxon>Magnoliopsida</taxon>
        <taxon>eudicotyledons</taxon>
        <taxon>Gunneridae</taxon>
        <taxon>Pentapetalae</taxon>
        <taxon>asterids</taxon>
        <taxon>lamiids</taxon>
        <taxon>Lamiales</taxon>
        <taxon>Orobanchaceae</taxon>
        <taxon>Buchnereae</taxon>
        <taxon>Striga</taxon>
    </lineage>
</organism>
<dbReference type="SUPFAM" id="SSF50129">
    <property type="entry name" value="GroES-like"/>
    <property type="match status" value="1"/>
</dbReference>
<comment type="similarity">
    <text evidence="1">Belongs to the zinc-containing alcohol dehydrogenase family. Quinone oxidoreductase subfamily.</text>
</comment>
<dbReference type="AlphaFoldDB" id="A0A5A7QFM1"/>
<evidence type="ECO:0000313" key="4">
    <source>
        <dbReference type="EMBL" id="GER43844.1"/>
    </source>
</evidence>
<dbReference type="InterPro" id="IPR011032">
    <property type="entry name" value="GroES-like_sf"/>
</dbReference>
<evidence type="ECO:0000259" key="3">
    <source>
        <dbReference type="Pfam" id="PF08240"/>
    </source>
</evidence>
<dbReference type="Proteomes" id="UP000325081">
    <property type="component" value="Unassembled WGS sequence"/>
</dbReference>
<dbReference type="GO" id="GO:0016628">
    <property type="term" value="F:oxidoreductase activity, acting on the CH-CH group of donors, NAD or NADP as acceptor"/>
    <property type="evidence" value="ECO:0007669"/>
    <property type="project" value="InterPro"/>
</dbReference>
<evidence type="ECO:0000313" key="5">
    <source>
        <dbReference type="Proteomes" id="UP000325081"/>
    </source>
</evidence>
<proteinExistence type="inferred from homology"/>
<dbReference type="InterPro" id="IPR036291">
    <property type="entry name" value="NAD(P)-bd_dom_sf"/>
</dbReference>
<reference evidence="5" key="1">
    <citation type="journal article" date="2019" name="Curr. Biol.">
        <title>Genome Sequence of Striga asiatica Provides Insight into the Evolution of Plant Parasitism.</title>
        <authorList>
            <person name="Yoshida S."/>
            <person name="Kim S."/>
            <person name="Wafula E.K."/>
            <person name="Tanskanen J."/>
            <person name="Kim Y.M."/>
            <person name="Honaas L."/>
            <person name="Yang Z."/>
            <person name="Spallek T."/>
            <person name="Conn C.E."/>
            <person name="Ichihashi Y."/>
            <person name="Cheong K."/>
            <person name="Cui S."/>
            <person name="Der J.P."/>
            <person name="Gundlach H."/>
            <person name="Jiao Y."/>
            <person name="Hori C."/>
            <person name="Ishida J.K."/>
            <person name="Kasahara H."/>
            <person name="Kiba T."/>
            <person name="Kim M.S."/>
            <person name="Koo N."/>
            <person name="Laohavisit A."/>
            <person name="Lee Y.H."/>
            <person name="Lumba S."/>
            <person name="McCourt P."/>
            <person name="Mortimer J.C."/>
            <person name="Mutuku J.M."/>
            <person name="Nomura T."/>
            <person name="Sasaki-Sekimoto Y."/>
            <person name="Seto Y."/>
            <person name="Wang Y."/>
            <person name="Wakatake T."/>
            <person name="Sakakibara H."/>
            <person name="Demura T."/>
            <person name="Yamaguchi S."/>
            <person name="Yoneyama K."/>
            <person name="Manabe R.I."/>
            <person name="Nelson D.C."/>
            <person name="Schulman A.H."/>
            <person name="Timko M.P."/>
            <person name="dePamphilis C.W."/>
            <person name="Choi D."/>
            <person name="Shirasu K."/>
        </authorList>
    </citation>
    <scope>NUCLEOTIDE SEQUENCE [LARGE SCALE GENOMIC DNA]</scope>
    <source>
        <strain evidence="5">cv. UVA1</strain>
    </source>
</reference>
<dbReference type="EMBL" id="BKCP01006737">
    <property type="protein sequence ID" value="GER43844.1"/>
    <property type="molecule type" value="Genomic_DNA"/>
</dbReference>
<dbReference type="OrthoDB" id="48317at2759"/>
<dbReference type="InterPro" id="IPR013154">
    <property type="entry name" value="ADH-like_N"/>
</dbReference>
<sequence length="298" mass="32856">IPEVKDDEVLIKVVATALNPVDFKRRFGYFKANDSPFPTILGYDVAGIVVKLSSLAKYTTAQEKLLAHKPENLDFVQAAALPLALETTYEGLEKYDFSKGKSILVLGGAGDISKHVFGASKIAATASTSKFEFLKSLGADLAIDYTKEKYEDLPDKFDFVYLLVRYLTSHLYAIANRQGSGEARYEPGVREVDGGDVGSRVSESGDWVLYMAIVDIRSAEARAAQMVLRVPEPAEVIVGQRKGKPLPKLVSTPLIFKEDMIYSCLDAYEYFMIASGHAKQAPLPFVKSVEVDKLINRQ</sequence>
<dbReference type="Gene3D" id="3.90.180.10">
    <property type="entry name" value="Medium-chain alcohol dehydrogenases, catalytic domain"/>
    <property type="match status" value="2"/>
</dbReference>
<protein>
    <submittedName>
        <fullName evidence="4">Oxidoreductase</fullName>
    </submittedName>
</protein>